<comment type="caution">
    <text evidence="4">The sequence shown here is derived from an EMBL/GenBank/DDBJ whole genome shotgun (WGS) entry which is preliminary data.</text>
</comment>
<evidence type="ECO:0000259" key="3">
    <source>
        <dbReference type="PROSITE" id="PS51293"/>
    </source>
</evidence>
<dbReference type="SUPFAM" id="SSF46689">
    <property type="entry name" value="Homeodomain-like"/>
    <property type="match status" value="2"/>
</dbReference>
<dbReference type="CDD" id="cd00167">
    <property type="entry name" value="SANT"/>
    <property type="match status" value="1"/>
</dbReference>
<sequence length="417" mass="47700">MALIRNSGTRLSNITDAFSRLQLQHTGSSFTFQCPSQLRLITQTRPNLLKDFIQACSSTTLDHDRSSRKHTDSSRKWEEEDDQKLYQLVKEGVKALDIYAKHFRDRSSHAVSLRASWAARLIRIQEQQARDGVRPGEIDIAKSVAGEEGAPSMRTVYDRIRKKGKGKRQEANSDEAPNQRPCVNKWVSSRRKEWTADEDALLRRLVERNIDLPASTLWAKVSGGDVDGSLLLRAPVACSRRWKHLQPPRGSQIGRWTKVEELRLQKAISNQLKGKYQVIVDVLVGQPTATENPLKDRFPELQQLQGQEGLPILKLGSKQLGMLSWVQIAEQVKSRDERDSRDHFYNVYHTGARGYWTEEESRRMKEGLQMFGKDFWKVSEHIGTRSPSQVTRRMAYKQQRIRTSGQEAVEIAAGKNQ</sequence>
<protein>
    <submittedName>
        <fullName evidence="4">Myb-like DNA-binding domain protein</fullName>
    </submittedName>
</protein>
<dbReference type="InterPro" id="IPR001005">
    <property type="entry name" value="SANT/Myb"/>
</dbReference>
<dbReference type="InterPro" id="IPR050560">
    <property type="entry name" value="MYB_TF"/>
</dbReference>
<feature type="region of interest" description="Disordered" evidence="1">
    <location>
        <begin position="60"/>
        <end position="80"/>
    </location>
</feature>
<dbReference type="SMART" id="SM00717">
    <property type="entry name" value="SANT"/>
    <property type="match status" value="3"/>
</dbReference>
<proteinExistence type="predicted"/>
<evidence type="ECO:0000313" key="5">
    <source>
        <dbReference type="Proteomes" id="UP001194696"/>
    </source>
</evidence>
<dbReference type="PROSITE" id="PS50090">
    <property type="entry name" value="MYB_LIKE"/>
    <property type="match status" value="1"/>
</dbReference>
<feature type="domain" description="SANT" evidence="3">
    <location>
        <begin position="356"/>
        <end position="390"/>
    </location>
</feature>
<gene>
    <name evidence="4" type="primary">MYB4R1_2</name>
    <name evidence="4" type="ORF">BGZ96_010920</name>
</gene>
<feature type="domain" description="Myb-like" evidence="2">
    <location>
        <begin position="190"/>
        <end position="246"/>
    </location>
</feature>
<dbReference type="InterPro" id="IPR017884">
    <property type="entry name" value="SANT_dom"/>
</dbReference>
<keyword evidence="5" id="KW-1185">Reference proteome</keyword>
<dbReference type="Proteomes" id="UP001194696">
    <property type="component" value="Unassembled WGS sequence"/>
</dbReference>
<evidence type="ECO:0000259" key="2">
    <source>
        <dbReference type="PROSITE" id="PS50090"/>
    </source>
</evidence>
<feature type="region of interest" description="Disordered" evidence="1">
    <location>
        <begin position="161"/>
        <end position="180"/>
    </location>
</feature>
<evidence type="ECO:0000313" key="4">
    <source>
        <dbReference type="EMBL" id="KAG0284732.1"/>
    </source>
</evidence>
<dbReference type="Gene3D" id="1.10.10.60">
    <property type="entry name" value="Homeodomain-like"/>
    <property type="match status" value="3"/>
</dbReference>
<name>A0ABQ7JTP3_9FUNG</name>
<evidence type="ECO:0000256" key="1">
    <source>
        <dbReference type="SAM" id="MobiDB-lite"/>
    </source>
</evidence>
<dbReference type="InterPro" id="IPR009057">
    <property type="entry name" value="Homeodomain-like_sf"/>
</dbReference>
<accession>A0ABQ7JTP3</accession>
<dbReference type="PROSITE" id="PS51293">
    <property type="entry name" value="SANT"/>
    <property type="match status" value="1"/>
</dbReference>
<dbReference type="PANTHER" id="PTHR45614">
    <property type="entry name" value="MYB PROTEIN-RELATED"/>
    <property type="match status" value="1"/>
</dbReference>
<dbReference type="EMBL" id="JAAAIM010000739">
    <property type="protein sequence ID" value="KAG0284732.1"/>
    <property type="molecule type" value="Genomic_DNA"/>
</dbReference>
<dbReference type="Pfam" id="PF00249">
    <property type="entry name" value="Myb_DNA-binding"/>
    <property type="match status" value="1"/>
</dbReference>
<feature type="compositionally biased region" description="Basic and acidic residues" evidence="1">
    <location>
        <begin position="61"/>
        <end position="78"/>
    </location>
</feature>
<reference evidence="4 5" key="1">
    <citation type="journal article" date="2020" name="Fungal Divers.">
        <title>Resolving the Mortierellaceae phylogeny through synthesis of multi-gene phylogenetics and phylogenomics.</title>
        <authorList>
            <person name="Vandepol N."/>
            <person name="Liber J."/>
            <person name="Desiro A."/>
            <person name="Na H."/>
            <person name="Kennedy M."/>
            <person name="Barry K."/>
            <person name="Grigoriev I.V."/>
            <person name="Miller A.N."/>
            <person name="O'Donnell K."/>
            <person name="Stajich J.E."/>
            <person name="Bonito G."/>
        </authorList>
    </citation>
    <scope>NUCLEOTIDE SEQUENCE [LARGE SCALE GENOMIC DNA]</scope>
    <source>
        <strain evidence="4 5">AD045</strain>
    </source>
</reference>
<organism evidence="4 5">
    <name type="scientific">Linnemannia gamsii</name>
    <dbReference type="NCBI Taxonomy" id="64522"/>
    <lineage>
        <taxon>Eukaryota</taxon>
        <taxon>Fungi</taxon>
        <taxon>Fungi incertae sedis</taxon>
        <taxon>Mucoromycota</taxon>
        <taxon>Mortierellomycotina</taxon>
        <taxon>Mortierellomycetes</taxon>
        <taxon>Mortierellales</taxon>
        <taxon>Mortierellaceae</taxon>
        <taxon>Linnemannia</taxon>
    </lineage>
</organism>